<keyword evidence="5 7" id="KW-0472">Membrane</keyword>
<evidence type="ECO:0000313" key="12">
    <source>
        <dbReference type="Proteomes" id="UP000425817"/>
    </source>
</evidence>
<evidence type="ECO:0000313" key="11">
    <source>
        <dbReference type="EMBL" id="QGW80681.1"/>
    </source>
</evidence>
<dbReference type="CDD" id="cd12914">
    <property type="entry name" value="PDC1_DGC_like"/>
    <property type="match status" value="1"/>
</dbReference>
<dbReference type="InterPro" id="IPR003660">
    <property type="entry name" value="HAMP_dom"/>
</dbReference>
<dbReference type="AlphaFoldDB" id="A0A6I6HC42"/>
<dbReference type="PROSITE" id="PS50885">
    <property type="entry name" value="HAMP"/>
    <property type="match status" value="1"/>
</dbReference>
<sequence length="800" mass="88812">MRLLLPDLTRFSLRARLSGGVVAIVFLTTIGIASAELYFVKRNMQATIAEEQFERISAIADAVDQKFLSRRTLLKTFGDSVESHNFTGAESLQDLVMQHKSLREAFDNLAFIDAQGEIVANMNGAQQIGKINVKDRDYFQGTVASKAGVISQPFKNRISGLAQVAMTEPVLDPEGRVAYVIAAFITLSEHNFLGELANVKFGKSGYMFIVNTGGIIVDHPDKSRLLQHIDADGVPNTAADRAIAGFEGASEGVNRRGVHALYAFKHIRQTNWVLGAMYPRQEAFAKAEQIERFAWAGALLLTLLAGGLTFMTVRSQLAPLSRLREHMQVSRANSAYTPLEEESGQDEVGDLSNTFDSLMRERRAAQQRVQSSERFLRDVTDNLPAVVAYFDRNQRCLFANKAGLRMQGRTQADVGRMTMQESLPDAVYRQLEAQVAKALQGTPTRTEGTYDRRGKEGFFECHLLPDVRDDGVAGYYVMTFDITERKQAEMRSADSERRLRGLTDNVPALLTELDLEERVVFCNGRYLAWLGIEPASMMNRHIRETIGEAHYDVRKPLLARAFAGEVLSFEQTAQLLIGERTLQTTYLPHRDADGAVVGLYVIAHDVTDLKQKQRQLDALAREDALTGLPNRRSFEEHAREAMARSRRSGKPICLLFLDIDYFKSINDSLGHAAGDAVLREFGRRLKESVRETDMAARYAGDEFVILLEGVDGIAEAGIVAQKVLAAMRPAFHLSGRSLQATASIGVAIAEEDEDLSSLFMRADAALYSAKKEGKNRFMTAEPRTRAAGSVPWPRQEPSSA</sequence>
<feature type="domain" description="PAS" evidence="8">
    <location>
        <begin position="495"/>
        <end position="565"/>
    </location>
</feature>
<dbReference type="Gene3D" id="6.10.340.10">
    <property type="match status" value="1"/>
</dbReference>
<evidence type="ECO:0000256" key="2">
    <source>
        <dbReference type="ARBA" id="ARBA00022475"/>
    </source>
</evidence>
<dbReference type="Gene3D" id="3.30.70.270">
    <property type="match status" value="1"/>
</dbReference>
<dbReference type="SMART" id="SM00091">
    <property type="entry name" value="PAS"/>
    <property type="match status" value="2"/>
</dbReference>
<organism evidence="11 12">
    <name type="scientific">Variovorax paradoxus</name>
    <dbReference type="NCBI Taxonomy" id="34073"/>
    <lineage>
        <taxon>Bacteria</taxon>
        <taxon>Pseudomonadati</taxon>
        <taxon>Pseudomonadota</taxon>
        <taxon>Betaproteobacteria</taxon>
        <taxon>Burkholderiales</taxon>
        <taxon>Comamonadaceae</taxon>
        <taxon>Variovorax</taxon>
    </lineage>
</organism>
<feature type="region of interest" description="Disordered" evidence="6">
    <location>
        <begin position="777"/>
        <end position="800"/>
    </location>
</feature>
<dbReference type="InterPro" id="IPR033479">
    <property type="entry name" value="dCache_1"/>
</dbReference>
<gene>
    <name evidence="11" type="ORF">GOQ09_03355</name>
</gene>
<dbReference type="SMART" id="SM00267">
    <property type="entry name" value="GGDEF"/>
    <property type="match status" value="1"/>
</dbReference>
<comment type="subcellular location">
    <subcellularLocation>
        <location evidence="1">Cell membrane</location>
        <topology evidence="1">Multi-pass membrane protein</topology>
    </subcellularLocation>
</comment>
<dbReference type="RefSeq" id="WP_157611873.1">
    <property type="nucleotide sequence ID" value="NZ_CP046622.1"/>
</dbReference>
<keyword evidence="3 7" id="KW-0812">Transmembrane</keyword>
<evidence type="ECO:0000259" key="8">
    <source>
        <dbReference type="PROSITE" id="PS50112"/>
    </source>
</evidence>
<dbReference type="Pfam" id="PF02743">
    <property type="entry name" value="dCache_1"/>
    <property type="match status" value="1"/>
</dbReference>
<dbReference type="Pfam" id="PF00990">
    <property type="entry name" value="GGDEF"/>
    <property type="match status" value="1"/>
</dbReference>
<dbReference type="InterPro" id="IPR052155">
    <property type="entry name" value="Biofilm_reg_signaling"/>
</dbReference>
<feature type="domain" description="GGDEF" evidence="10">
    <location>
        <begin position="650"/>
        <end position="782"/>
    </location>
</feature>
<dbReference type="SUPFAM" id="SSF55073">
    <property type="entry name" value="Nucleotide cyclase"/>
    <property type="match status" value="1"/>
</dbReference>
<keyword evidence="4 7" id="KW-1133">Transmembrane helix</keyword>
<dbReference type="NCBIfam" id="TIGR00254">
    <property type="entry name" value="GGDEF"/>
    <property type="match status" value="1"/>
</dbReference>
<dbReference type="SUPFAM" id="SSF55785">
    <property type="entry name" value="PYP-like sensor domain (PAS domain)"/>
    <property type="match status" value="2"/>
</dbReference>
<dbReference type="InterPro" id="IPR013656">
    <property type="entry name" value="PAS_4"/>
</dbReference>
<dbReference type="PROSITE" id="PS50887">
    <property type="entry name" value="GGDEF"/>
    <property type="match status" value="1"/>
</dbReference>
<dbReference type="CDD" id="cd12912">
    <property type="entry name" value="PDC2_MCP_like"/>
    <property type="match status" value="1"/>
</dbReference>
<evidence type="ECO:0000256" key="6">
    <source>
        <dbReference type="SAM" id="MobiDB-lite"/>
    </source>
</evidence>
<dbReference type="GO" id="GO:0007165">
    <property type="term" value="P:signal transduction"/>
    <property type="evidence" value="ECO:0007669"/>
    <property type="project" value="InterPro"/>
</dbReference>
<dbReference type="EMBL" id="CP046622">
    <property type="protein sequence ID" value="QGW80681.1"/>
    <property type="molecule type" value="Genomic_DNA"/>
</dbReference>
<reference evidence="11 12" key="1">
    <citation type="submission" date="2019-12" db="EMBL/GenBank/DDBJ databases">
        <title>Hybrid Genome Assemblies of two High G+C Isolates from Undergraduate Microbiology Courses.</title>
        <authorList>
            <person name="Ne Ville C.J."/>
            <person name="Enright D."/>
            <person name="Hernandez I."/>
            <person name="Dodsworth J."/>
            <person name="Orwin P.M."/>
        </authorList>
    </citation>
    <scope>NUCLEOTIDE SEQUENCE [LARGE SCALE GENOMIC DNA]</scope>
    <source>
        <strain evidence="11 12">CSUSB</strain>
    </source>
</reference>
<dbReference type="Pfam" id="PF08448">
    <property type="entry name" value="PAS_4"/>
    <property type="match status" value="2"/>
</dbReference>
<dbReference type="PROSITE" id="PS50112">
    <property type="entry name" value="PAS"/>
    <property type="match status" value="1"/>
</dbReference>
<accession>A0A6I6HC42</accession>
<keyword evidence="2" id="KW-1003">Cell membrane</keyword>
<evidence type="ECO:0000256" key="7">
    <source>
        <dbReference type="SAM" id="Phobius"/>
    </source>
</evidence>
<dbReference type="InterPro" id="IPR029787">
    <property type="entry name" value="Nucleotide_cyclase"/>
</dbReference>
<evidence type="ECO:0000256" key="4">
    <source>
        <dbReference type="ARBA" id="ARBA00022989"/>
    </source>
</evidence>
<feature type="transmembrane region" description="Helical" evidence="7">
    <location>
        <begin position="20"/>
        <end position="40"/>
    </location>
</feature>
<dbReference type="Proteomes" id="UP000425817">
    <property type="component" value="Chromosome"/>
</dbReference>
<proteinExistence type="predicted"/>
<dbReference type="NCBIfam" id="TIGR00229">
    <property type="entry name" value="sensory_box"/>
    <property type="match status" value="2"/>
</dbReference>
<dbReference type="GO" id="GO:0005886">
    <property type="term" value="C:plasma membrane"/>
    <property type="evidence" value="ECO:0007669"/>
    <property type="project" value="UniProtKB-SubCell"/>
</dbReference>
<dbReference type="InterPro" id="IPR043128">
    <property type="entry name" value="Rev_trsase/Diguanyl_cyclase"/>
</dbReference>
<feature type="transmembrane region" description="Helical" evidence="7">
    <location>
        <begin position="293"/>
        <end position="313"/>
    </location>
</feature>
<evidence type="ECO:0000259" key="9">
    <source>
        <dbReference type="PROSITE" id="PS50885"/>
    </source>
</evidence>
<name>A0A6I6HC42_VARPD</name>
<evidence type="ECO:0000256" key="5">
    <source>
        <dbReference type="ARBA" id="ARBA00023136"/>
    </source>
</evidence>
<dbReference type="OrthoDB" id="8929028at2"/>
<dbReference type="CDD" id="cd01949">
    <property type="entry name" value="GGDEF"/>
    <property type="match status" value="1"/>
</dbReference>
<dbReference type="InterPro" id="IPR035965">
    <property type="entry name" value="PAS-like_dom_sf"/>
</dbReference>
<dbReference type="InterPro" id="IPR000014">
    <property type="entry name" value="PAS"/>
</dbReference>
<evidence type="ECO:0000256" key="1">
    <source>
        <dbReference type="ARBA" id="ARBA00004651"/>
    </source>
</evidence>
<dbReference type="PANTHER" id="PTHR44757:SF2">
    <property type="entry name" value="BIOFILM ARCHITECTURE MAINTENANCE PROTEIN MBAA"/>
    <property type="match status" value="1"/>
</dbReference>
<dbReference type="PANTHER" id="PTHR44757">
    <property type="entry name" value="DIGUANYLATE CYCLASE DGCP"/>
    <property type="match status" value="1"/>
</dbReference>
<dbReference type="Gene3D" id="3.30.450.20">
    <property type="entry name" value="PAS domain"/>
    <property type="match status" value="3"/>
</dbReference>
<dbReference type="InterPro" id="IPR000160">
    <property type="entry name" value="GGDEF_dom"/>
</dbReference>
<dbReference type="FunFam" id="3.30.70.270:FF:000001">
    <property type="entry name" value="Diguanylate cyclase domain protein"/>
    <property type="match status" value="1"/>
</dbReference>
<evidence type="ECO:0000259" key="10">
    <source>
        <dbReference type="PROSITE" id="PS50887"/>
    </source>
</evidence>
<dbReference type="CDD" id="cd00130">
    <property type="entry name" value="PAS"/>
    <property type="match status" value="1"/>
</dbReference>
<protein>
    <submittedName>
        <fullName evidence="11">Diguanylate cyclase</fullName>
    </submittedName>
</protein>
<dbReference type="GO" id="GO:0003824">
    <property type="term" value="F:catalytic activity"/>
    <property type="evidence" value="ECO:0007669"/>
    <property type="project" value="UniProtKB-ARBA"/>
</dbReference>
<evidence type="ECO:0000256" key="3">
    <source>
        <dbReference type="ARBA" id="ARBA00022692"/>
    </source>
</evidence>
<feature type="domain" description="HAMP" evidence="9">
    <location>
        <begin position="314"/>
        <end position="367"/>
    </location>
</feature>